<protein>
    <submittedName>
        <fullName evidence="2">Uncharacterized protein</fullName>
    </submittedName>
</protein>
<dbReference type="EMBL" id="JQAT01000004">
    <property type="protein sequence ID" value="KRN28076.1"/>
    <property type="molecule type" value="Genomic_DNA"/>
</dbReference>
<evidence type="ECO:0000313" key="3">
    <source>
        <dbReference type="Proteomes" id="UP000051645"/>
    </source>
</evidence>
<dbReference type="RefSeq" id="WP_057770287.1">
    <property type="nucleotide sequence ID" value="NZ_JQAT01000004.1"/>
</dbReference>
<sequence>MIDTKRLIFEMDGQVIPAKVILDWEFRRLRVSYNLLRHQQGVVFDPRMEKWFAQHEMAFIQNELVRVKLAMGMSDLRRVLRGRYEVGNAASVIAEKLSNGKRKFSITEIVVPNSQLTPAEVIARLNDVMMINDPAHFALNIGANPDHYVLQASSDDVQEVLEVTGGSPLPTHFYAHYGDASGLCSTLSAGYSAQLFGAARLKDGTIIGGVRHQVKKEASGFRFKAVVEFPSLLPDFMIHDHQIHLACEFGHWLTDIL</sequence>
<dbReference type="EMBL" id="JQAZ01000005">
    <property type="protein sequence ID" value="KRN31046.1"/>
    <property type="molecule type" value="Genomic_DNA"/>
</dbReference>
<dbReference type="AlphaFoldDB" id="A0A0R2FUA2"/>
<comment type="caution">
    <text evidence="2">The sequence shown here is derived from an EMBL/GenBank/DDBJ whole genome shotgun (WGS) entry which is preliminary data.</text>
</comment>
<gene>
    <name evidence="1" type="ORF">IV38_GL001526</name>
    <name evidence="2" type="ORF">IV40_GL001689</name>
</gene>
<evidence type="ECO:0000313" key="2">
    <source>
        <dbReference type="EMBL" id="KRN31046.1"/>
    </source>
</evidence>
<organism evidence="2 3">
    <name type="scientific">Lactobacillus selangorensis</name>
    <dbReference type="NCBI Taxonomy" id="81857"/>
    <lineage>
        <taxon>Bacteria</taxon>
        <taxon>Bacillati</taxon>
        <taxon>Bacillota</taxon>
        <taxon>Bacilli</taxon>
        <taxon>Lactobacillales</taxon>
        <taxon>Lactobacillaceae</taxon>
        <taxon>Lactobacillus</taxon>
    </lineage>
</organism>
<dbReference type="PATRIC" id="fig|81857.3.peg.1538"/>
<proteinExistence type="predicted"/>
<evidence type="ECO:0000313" key="4">
    <source>
        <dbReference type="Proteomes" id="UP000051751"/>
    </source>
</evidence>
<dbReference type="Proteomes" id="UP000051645">
    <property type="component" value="Unassembled WGS sequence"/>
</dbReference>
<evidence type="ECO:0000313" key="1">
    <source>
        <dbReference type="EMBL" id="KRN28076.1"/>
    </source>
</evidence>
<dbReference type="Proteomes" id="UP000051751">
    <property type="component" value="Unassembled WGS sequence"/>
</dbReference>
<accession>A0A0R2FUA2</accession>
<name>A0A0R2FUA2_9LACO</name>
<keyword evidence="3" id="KW-1185">Reference proteome</keyword>
<dbReference type="OrthoDB" id="2284173at2"/>
<reference evidence="3 4" key="1">
    <citation type="journal article" date="2015" name="Genome Announc.">
        <title>Expanding the biotechnology potential of lactobacilli through comparative genomics of 213 strains and associated genera.</title>
        <authorList>
            <person name="Sun Z."/>
            <person name="Harris H.M."/>
            <person name="McCann A."/>
            <person name="Guo C."/>
            <person name="Argimon S."/>
            <person name="Zhang W."/>
            <person name="Yang X."/>
            <person name="Jeffery I.B."/>
            <person name="Cooney J.C."/>
            <person name="Kagawa T.F."/>
            <person name="Liu W."/>
            <person name="Song Y."/>
            <person name="Salvetti E."/>
            <person name="Wrobel A."/>
            <person name="Rasinkangas P."/>
            <person name="Parkhill J."/>
            <person name="Rea M.C."/>
            <person name="O'Sullivan O."/>
            <person name="Ritari J."/>
            <person name="Douillard F.P."/>
            <person name="Paul Ross R."/>
            <person name="Yang R."/>
            <person name="Briner A.E."/>
            <person name="Felis G.E."/>
            <person name="de Vos W.M."/>
            <person name="Barrangou R."/>
            <person name="Klaenhammer T.R."/>
            <person name="Caufield P.W."/>
            <person name="Cui Y."/>
            <person name="Zhang H."/>
            <person name="O'Toole P.W."/>
        </authorList>
    </citation>
    <scope>NUCLEOTIDE SEQUENCE [LARGE SCALE GENOMIC DNA]</scope>
    <source>
        <strain evidence="1 4">ATCC BAA-66</strain>
        <strain evidence="2 3">DSM 13344</strain>
    </source>
</reference>